<dbReference type="PROSITE" id="PS50056">
    <property type="entry name" value="TYR_PHOSPHATASE_2"/>
    <property type="match status" value="1"/>
</dbReference>
<evidence type="ECO:0000256" key="12">
    <source>
        <dbReference type="ARBA" id="ARBA00053915"/>
    </source>
</evidence>
<dbReference type="EC" id="3.1.3.16" evidence="5"/>
<evidence type="ECO:0000256" key="13">
    <source>
        <dbReference type="ARBA" id="ARBA00068789"/>
    </source>
</evidence>
<dbReference type="InterPro" id="IPR029021">
    <property type="entry name" value="Prot-tyrosine_phosphatase-like"/>
</dbReference>
<evidence type="ECO:0000313" key="19">
    <source>
        <dbReference type="Proteomes" id="UP001292094"/>
    </source>
</evidence>
<dbReference type="InterPro" id="IPR057023">
    <property type="entry name" value="PTP-SAK"/>
</dbReference>
<evidence type="ECO:0000256" key="1">
    <source>
        <dbReference type="ARBA" id="ARBA00004123"/>
    </source>
</evidence>
<feature type="domain" description="Tyrosine-protein phosphatase" evidence="16">
    <location>
        <begin position="43"/>
        <end position="190"/>
    </location>
</feature>
<comment type="caution">
    <text evidence="18">The sequence shown here is derived from an EMBL/GenBank/DDBJ whole genome shotgun (WGS) entry which is preliminary data.</text>
</comment>
<dbReference type="InterPro" id="IPR000387">
    <property type="entry name" value="Tyr_Pase_dom"/>
</dbReference>
<dbReference type="SMART" id="SM00404">
    <property type="entry name" value="PTPc_motif"/>
    <property type="match status" value="1"/>
</dbReference>
<evidence type="ECO:0000256" key="6">
    <source>
        <dbReference type="ARBA" id="ARBA00022490"/>
    </source>
</evidence>
<evidence type="ECO:0000256" key="10">
    <source>
        <dbReference type="ARBA" id="ARBA00047761"/>
    </source>
</evidence>
<dbReference type="GO" id="GO:0004725">
    <property type="term" value="F:protein tyrosine phosphatase activity"/>
    <property type="evidence" value="ECO:0007669"/>
    <property type="project" value="UniProtKB-EC"/>
</dbReference>
<dbReference type="PANTHER" id="PTHR23339">
    <property type="entry name" value="TYROSINE SPECIFIC PROTEIN PHOSPHATASE AND DUAL SPECIFICITY PROTEIN PHOSPHATASE"/>
    <property type="match status" value="1"/>
</dbReference>
<sequence>MGTAVGKDLKKGLKGGRSRMEKTDQQTSSDAPVQFSYMSPPWNFSWVVKGEVCGSAWPESGANIAFLRSEGVGVLVTLSEERQPHPSAKGHLQCHVIPVEEFEDASMEQITHFMSICEKAHQEKKAVCVHCRMGRGRTGLMLACYLVKFYNQAPESAITNVRLMRPGSVETREQERAVKHFRDYLAWGHL</sequence>
<dbReference type="FunFam" id="3.90.190.10:FF:000063">
    <property type="entry name" value="Dual specificity phosphatase 23"/>
    <property type="match status" value="1"/>
</dbReference>
<dbReference type="PROSITE" id="PS00383">
    <property type="entry name" value="TYR_PHOSPHATASE_1"/>
    <property type="match status" value="1"/>
</dbReference>
<keyword evidence="6" id="KW-0963">Cytoplasm</keyword>
<proteinExistence type="inferred from homology"/>
<dbReference type="GO" id="GO:0005634">
    <property type="term" value="C:nucleus"/>
    <property type="evidence" value="ECO:0007669"/>
    <property type="project" value="UniProtKB-SubCell"/>
</dbReference>
<gene>
    <name evidence="18" type="ORF">Pmani_011555</name>
</gene>
<dbReference type="Proteomes" id="UP001292094">
    <property type="component" value="Unassembled WGS sequence"/>
</dbReference>
<evidence type="ECO:0000313" key="18">
    <source>
        <dbReference type="EMBL" id="KAK4317347.1"/>
    </source>
</evidence>
<evidence type="ECO:0000256" key="3">
    <source>
        <dbReference type="ARBA" id="ARBA00008601"/>
    </source>
</evidence>
<evidence type="ECO:0000256" key="15">
    <source>
        <dbReference type="SAM" id="MobiDB-lite"/>
    </source>
</evidence>
<dbReference type="AlphaFoldDB" id="A0AAE1Q281"/>
<comment type="catalytic activity">
    <reaction evidence="10">
        <text>O-phospho-L-seryl-[protein] + H2O = L-seryl-[protein] + phosphate</text>
        <dbReference type="Rhea" id="RHEA:20629"/>
        <dbReference type="Rhea" id="RHEA-COMP:9863"/>
        <dbReference type="Rhea" id="RHEA-COMP:11604"/>
        <dbReference type="ChEBI" id="CHEBI:15377"/>
        <dbReference type="ChEBI" id="CHEBI:29999"/>
        <dbReference type="ChEBI" id="CHEBI:43474"/>
        <dbReference type="ChEBI" id="CHEBI:83421"/>
        <dbReference type="EC" id="3.1.3.16"/>
    </reaction>
</comment>
<comment type="subcellular location">
    <subcellularLocation>
        <location evidence="2">Cytoplasm</location>
        <location evidence="2">Cytosol</location>
    </subcellularLocation>
    <subcellularLocation>
        <location evidence="1">Nucleus</location>
    </subcellularLocation>
</comment>
<keyword evidence="19" id="KW-1185">Reference proteome</keyword>
<evidence type="ECO:0000256" key="14">
    <source>
        <dbReference type="ARBA" id="ARBA00081937"/>
    </source>
</evidence>
<dbReference type="PROSITE" id="PS50054">
    <property type="entry name" value="TYR_PHOSPHATASE_DUAL"/>
    <property type="match status" value="1"/>
</dbReference>
<feature type="domain" description="Tyrosine specific protein phosphatases" evidence="17">
    <location>
        <begin position="111"/>
        <end position="176"/>
    </location>
</feature>
<keyword evidence="8" id="KW-0904">Protein phosphatase</keyword>
<name>A0AAE1Q281_9EUCA</name>
<dbReference type="InterPro" id="IPR050561">
    <property type="entry name" value="PTP"/>
</dbReference>
<comment type="catalytic activity">
    <reaction evidence="11">
        <text>O-phospho-L-threonyl-[protein] + H2O = L-threonyl-[protein] + phosphate</text>
        <dbReference type="Rhea" id="RHEA:47004"/>
        <dbReference type="Rhea" id="RHEA-COMP:11060"/>
        <dbReference type="Rhea" id="RHEA-COMP:11605"/>
        <dbReference type="ChEBI" id="CHEBI:15377"/>
        <dbReference type="ChEBI" id="CHEBI:30013"/>
        <dbReference type="ChEBI" id="CHEBI:43474"/>
        <dbReference type="ChEBI" id="CHEBI:61977"/>
        <dbReference type="EC" id="3.1.3.16"/>
    </reaction>
</comment>
<evidence type="ECO:0000256" key="11">
    <source>
        <dbReference type="ARBA" id="ARBA00048336"/>
    </source>
</evidence>
<evidence type="ECO:0000256" key="9">
    <source>
        <dbReference type="ARBA" id="ARBA00023242"/>
    </source>
</evidence>
<evidence type="ECO:0000259" key="17">
    <source>
        <dbReference type="PROSITE" id="PS50056"/>
    </source>
</evidence>
<evidence type="ECO:0000256" key="5">
    <source>
        <dbReference type="ARBA" id="ARBA00013081"/>
    </source>
</evidence>
<evidence type="ECO:0000256" key="7">
    <source>
        <dbReference type="ARBA" id="ARBA00022801"/>
    </source>
</evidence>
<dbReference type="InterPro" id="IPR003595">
    <property type="entry name" value="Tyr_Pase_cat"/>
</dbReference>
<comment type="similarity">
    <text evidence="3">Belongs to the protein-tyrosine phosphatase family. Non-receptor class dual specificity subfamily.</text>
</comment>
<dbReference type="EC" id="3.1.3.48" evidence="4"/>
<reference evidence="18" key="1">
    <citation type="submission" date="2023-11" db="EMBL/GenBank/DDBJ databases">
        <title>Genome assemblies of two species of porcelain crab, Petrolisthes cinctipes and Petrolisthes manimaculis (Anomura: Porcellanidae).</title>
        <authorList>
            <person name="Angst P."/>
        </authorList>
    </citation>
    <scope>NUCLEOTIDE SEQUENCE</scope>
    <source>
        <strain evidence="18">PB745_02</strain>
        <tissue evidence="18">Gill</tissue>
    </source>
</reference>
<keyword evidence="7" id="KW-0378">Hydrolase</keyword>
<dbReference type="Pfam" id="PF22784">
    <property type="entry name" value="PTP-SAK"/>
    <property type="match status" value="1"/>
</dbReference>
<evidence type="ECO:0000256" key="8">
    <source>
        <dbReference type="ARBA" id="ARBA00022912"/>
    </source>
</evidence>
<dbReference type="EMBL" id="JAWZYT010000927">
    <property type="protein sequence ID" value="KAK4317347.1"/>
    <property type="molecule type" value="Genomic_DNA"/>
</dbReference>
<dbReference type="GO" id="GO:0005829">
    <property type="term" value="C:cytosol"/>
    <property type="evidence" value="ECO:0007669"/>
    <property type="project" value="UniProtKB-SubCell"/>
</dbReference>
<organism evidence="18 19">
    <name type="scientific">Petrolisthes manimaculis</name>
    <dbReference type="NCBI Taxonomy" id="1843537"/>
    <lineage>
        <taxon>Eukaryota</taxon>
        <taxon>Metazoa</taxon>
        <taxon>Ecdysozoa</taxon>
        <taxon>Arthropoda</taxon>
        <taxon>Crustacea</taxon>
        <taxon>Multicrustacea</taxon>
        <taxon>Malacostraca</taxon>
        <taxon>Eumalacostraca</taxon>
        <taxon>Eucarida</taxon>
        <taxon>Decapoda</taxon>
        <taxon>Pleocyemata</taxon>
        <taxon>Anomura</taxon>
        <taxon>Galatheoidea</taxon>
        <taxon>Porcellanidae</taxon>
        <taxon>Petrolisthes</taxon>
    </lineage>
</organism>
<evidence type="ECO:0000256" key="4">
    <source>
        <dbReference type="ARBA" id="ARBA00013064"/>
    </source>
</evidence>
<comment type="function">
    <text evidence="12">Protein phosphatase that mediates dephosphorylation of proteins phosphorylated on Tyr and Ser/Thr residues. In vitro, it can dephosphorylate p44-ERK1 (MAPK3) but not p54 SAPK-beta (MAPK10) in vitro. Able to enhance activation of JNK and p38 (MAPK14).</text>
</comment>
<dbReference type="GO" id="GO:0004722">
    <property type="term" value="F:protein serine/threonine phosphatase activity"/>
    <property type="evidence" value="ECO:0007669"/>
    <property type="project" value="UniProtKB-EC"/>
</dbReference>
<dbReference type="InterPro" id="IPR020422">
    <property type="entry name" value="TYR_PHOSPHATASE_DUAL_dom"/>
</dbReference>
<dbReference type="SUPFAM" id="SSF52799">
    <property type="entry name" value="(Phosphotyrosine protein) phosphatases II"/>
    <property type="match status" value="1"/>
</dbReference>
<accession>A0AAE1Q281</accession>
<keyword evidence="9" id="KW-0539">Nucleus</keyword>
<dbReference type="InterPro" id="IPR016130">
    <property type="entry name" value="Tyr_Pase_AS"/>
</dbReference>
<dbReference type="Gene3D" id="3.90.190.10">
    <property type="entry name" value="Protein tyrosine phosphatase superfamily"/>
    <property type="match status" value="1"/>
</dbReference>
<evidence type="ECO:0000259" key="16">
    <source>
        <dbReference type="PROSITE" id="PS50054"/>
    </source>
</evidence>
<feature type="region of interest" description="Disordered" evidence="15">
    <location>
        <begin position="1"/>
        <end position="32"/>
    </location>
</feature>
<protein>
    <recommendedName>
        <fullName evidence="13">Dual specificity protein phosphatase 23</fullName>
        <ecNumber evidence="5">3.1.3.16</ecNumber>
        <ecNumber evidence="4">3.1.3.48</ecNumber>
    </recommendedName>
    <alternativeName>
        <fullName evidence="14">Low molecular mass dual specificity phosphatase 3</fullName>
    </alternativeName>
</protein>
<evidence type="ECO:0000256" key="2">
    <source>
        <dbReference type="ARBA" id="ARBA00004514"/>
    </source>
</evidence>